<evidence type="ECO:0000313" key="1">
    <source>
        <dbReference type="EMBL" id="APY88170.1"/>
    </source>
</evidence>
<dbReference type="RefSeq" id="WP_076686098.1">
    <property type="nucleotide sequence ID" value="NZ_CP015588.1"/>
</dbReference>
<reference evidence="1 2" key="1">
    <citation type="submission" date="2016-05" db="EMBL/GenBank/DDBJ databases">
        <authorList>
            <person name="Gu J."/>
        </authorList>
    </citation>
    <scope>NUCLEOTIDE SEQUENCE [LARGE SCALE GENOMIC DNA]</scope>
    <source>
        <strain evidence="1 2">ACCC40021</strain>
    </source>
</reference>
<accession>A0ABM6GWQ0</accession>
<gene>
    <name evidence="1" type="ORF">A7J05_22990</name>
</gene>
<protein>
    <recommendedName>
        <fullName evidence="3">DUF3168 domain-containing protein</fullName>
    </recommendedName>
</protein>
<organism evidence="1 2">
    <name type="scientific">Streptomyces alfalfae</name>
    <dbReference type="NCBI Taxonomy" id="1642299"/>
    <lineage>
        <taxon>Bacteria</taxon>
        <taxon>Bacillati</taxon>
        <taxon>Actinomycetota</taxon>
        <taxon>Actinomycetes</taxon>
        <taxon>Kitasatosporales</taxon>
        <taxon>Streptomycetaceae</taxon>
        <taxon>Streptomyces</taxon>
    </lineage>
</organism>
<keyword evidence="2" id="KW-1185">Reference proteome</keyword>
<sequence length="127" mass="13548">MPDIEYAATLWLRARHPGVRVVNELPSTLEQGLPLLLVAVVPGGGDDGVSGTAVLDVQTFAGTRTAMWQLADAVHESVLAMRGQHAGGLAIDDVETSLLPGHVTYNNPAVRRTVASYRLTRRAPVRA</sequence>
<evidence type="ECO:0000313" key="2">
    <source>
        <dbReference type="Proteomes" id="UP000187191"/>
    </source>
</evidence>
<dbReference type="Proteomes" id="UP000187191">
    <property type="component" value="Chromosome"/>
</dbReference>
<name>A0ABM6GWQ0_9ACTN</name>
<proteinExistence type="predicted"/>
<dbReference type="EMBL" id="CP015588">
    <property type="protein sequence ID" value="APY88170.1"/>
    <property type="molecule type" value="Genomic_DNA"/>
</dbReference>
<evidence type="ECO:0008006" key="3">
    <source>
        <dbReference type="Google" id="ProtNLM"/>
    </source>
</evidence>